<dbReference type="RefSeq" id="XP_011500890.1">
    <property type="nucleotide sequence ID" value="XM_011502588.1"/>
</dbReference>
<organism evidence="13 14">
    <name type="scientific">Ceratosolen solmsi marchali</name>
    <dbReference type="NCBI Taxonomy" id="326594"/>
    <lineage>
        <taxon>Eukaryota</taxon>
        <taxon>Metazoa</taxon>
        <taxon>Ecdysozoa</taxon>
        <taxon>Arthropoda</taxon>
        <taxon>Hexapoda</taxon>
        <taxon>Insecta</taxon>
        <taxon>Pterygota</taxon>
        <taxon>Neoptera</taxon>
        <taxon>Endopterygota</taxon>
        <taxon>Hymenoptera</taxon>
        <taxon>Apocrita</taxon>
        <taxon>Proctotrupomorpha</taxon>
        <taxon>Chalcidoidea</taxon>
        <taxon>Agaonidae</taxon>
        <taxon>Agaoninae</taxon>
        <taxon>Ceratosolen</taxon>
    </lineage>
</organism>
<dbReference type="InterPro" id="IPR033034">
    <property type="entry name" value="NDUFB9"/>
</dbReference>
<evidence type="ECO:0000256" key="4">
    <source>
        <dbReference type="ARBA" id="ARBA00022448"/>
    </source>
</evidence>
<dbReference type="CDD" id="cd20263">
    <property type="entry name" value="Complex1_LYR_NDUFB9_LYRM3"/>
    <property type="match status" value="1"/>
</dbReference>
<evidence type="ECO:0000256" key="9">
    <source>
        <dbReference type="ARBA" id="ARBA00023128"/>
    </source>
</evidence>
<keyword evidence="8" id="KW-0007">Acetylation</keyword>
<name>A0AAJ6YMR8_9HYME</name>
<dbReference type="GeneID" id="105364609"/>
<proteinExistence type="inferred from homology"/>
<protein>
    <recommendedName>
        <fullName evidence="3">NADH dehydrogenase [ubiquinone] 1 beta subcomplex subunit 9</fullName>
    </recommendedName>
    <alternativeName>
        <fullName evidence="11">Complex I-B22</fullName>
    </alternativeName>
    <alternativeName>
        <fullName evidence="12">NADH-ubiquinone oxidoreductase B22 subunit</fullName>
    </alternativeName>
</protein>
<dbReference type="CTD" id="34747"/>
<keyword evidence="4" id="KW-0813">Transport</keyword>
<evidence type="ECO:0000256" key="8">
    <source>
        <dbReference type="ARBA" id="ARBA00022990"/>
    </source>
</evidence>
<keyword evidence="5" id="KW-0679">Respiratory chain</keyword>
<keyword evidence="13" id="KW-1185">Reference proteome</keyword>
<evidence type="ECO:0000313" key="14">
    <source>
        <dbReference type="RefSeq" id="XP_011500890.1"/>
    </source>
</evidence>
<dbReference type="AlphaFoldDB" id="A0AAJ6YMR8"/>
<gene>
    <name evidence="14" type="primary">LOC105364609</name>
</gene>
<evidence type="ECO:0000256" key="2">
    <source>
        <dbReference type="ARBA" id="ARBA00009508"/>
    </source>
</evidence>
<reference evidence="14" key="1">
    <citation type="submission" date="2025-08" db="UniProtKB">
        <authorList>
            <consortium name="RefSeq"/>
        </authorList>
    </citation>
    <scope>IDENTIFICATION</scope>
</reference>
<evidence type="ECO:0000256" key="3">
    <source>
        <dbReference type="ARBA" id="ARBA00018684"/>
    </source>
</evidence>
<dbReference type="Proteomes" id="UP000695007">
    <property type="component" value="Unplaced"/>
</dbReference>
<keyword evidence="10" id="KW-0472">Membrane</keyword>
<evidence type="ECO:0000256" key="1">
    <source>
        <dbReference type="ARBA" id="ARBA00004443"/>
    </source>
</evidence>
<comment type="subcellular location">
    <subcellularLocation>
        <location evidence="1">Mitochondrion inner membrane</location>
        <topology evidence="1">Peripheral membrane protein</topology>
        <orientation evidence="1">Matrix side</orientation>
    </subcellularLocation>
</comment>
<dbReference type="PANTHER" id="PTHR12868">
    <property type="entry name" value="NADH-UBIQUINONE OXIDOREDUCTASE B22 SUBUNIT"/>
    <property type="match status" value="1"/>
</dbReference>
<sequence>MAQIPSGLVSHSRKICNFYKRVIRHIESTNHIFEEARYKAVLIRHEFDKNKNIKNVIVSKDLLNRAEEKLRNDVFYDYIQFPQSPKGVAYCRDEPPPDWVLDYWHPMEKAMYPKYFALREQRKIEYEEFYKKEYGEQVENVDNTKH</sequence>
<evidence type="ECO:0000256" key="6">
    <source>
        <dbReference type="ARBA" id="ARBA00022792"/>
    </source>
</evidence>
<evidence type="ECO:0000256" key="12">
    <source>
        <dbReference type="ARBA" id="ARBA00032528"/>
    </source>
</evidence>
<dbReference type="GO" id="GO:0005743">
    <property type="term" value="C:mitochondrial inner membrane"/>
    <property type="evidence" value="ECO:0007669"/>
    <property type="project" value="UniProtKB-SubCell"/>
</dbReference>
<evidence type="ECO:0000313" key="13">
    <source>
        <dbReference type="Proteomes" id="UP000695007"/>
    </source>
</evidence>
<evidence type="ECO:0000256" key="5">
    <source>
        <dbReference type="ARBA" id="ARBA00022660"/>
    </source>
</evidence>
<evidence type="ECO:0000256" key="7">
    <source>
        <dbReference type="ARBA" id="ARBA00022982"/>
    </source>
</evidence>
<keyword evidence="7" id="KW-0249">Electron transport</keyword>
<dbReference type="KEGG" id="csol:105364609"/>
<evidence type="ECO:0000256" key="11">
    <source>
        <dbReference type="ARBA" id="ARBA00030192"/>
    </source>
</evidence>
<evidence type="ECO:0000256" key="10">
    <source>
        <dbReference type="ARBA" id="ARBA00023136"/>
    </source>
</evidence>
<keyword evidence="9" id="KW-0496">Mitochondrion</keyword>
<comment type="similarity">
    <text evidence="2">Belongs to the complex I LYR family.</text>
</comment>
<dbReference type="InterPro" id="IPR045292">
    <property type="entry name" value="Complex1_LYR_NDUFB9_LYRM3"/>
</dbReference>
<accession>A0AAJ6YMR8</accession>
<dbReference type="PANTHER" id="PTHR12868:SF0">
    <property type="entry name" value="NADH DEHYDROGENASE [UBIQUINONE] 1 BETA SUBCOMPLEX SUBUNIT 9"/>
    <property type="match status" value="1"/>
</dbReference>
<dbReference type="GO" id="GO:0006120">
    <property type="term" value="P:mitochondrial electron transport, NADH to ubiquinone"/>
    <property type="evidence" value="ECO:0007669"/>
    <property type="project" value="InterPro"/>
</dbReference>
<keyword evidence="6" id="KW-0999">Mitochondrion inner membrane</keyword>